<evidence type="ECO:0000259" key="10">
    <source>
        <dbReference type="Pfam" id="PF00278"/>
    </source>
</evidence>
<dbReference type="InterPro" id="IPR002986">
    <property type="entry name" value="DAP_deCOOHase_LysA"/>
</dbReference>
<dbReference type="GO" id="GO:0030170">
    <property type="term" value="F:pyridoxal phosphate binding"/>
    <property type="evidence" value="ECO:0007669"/>
    <property type="project" value="UniProtKB-UniRule"/>
</dbReference>
<feature type="binding site" evidence="6">
    <location>
        <position position="390"/>
    </location>
    <ligand>
        <name>substrate</name>
    </ligand>
</feature>
<evidence type="ECO:0000313" key="12">
    <source>
        <dbReference type="EMBL" id="KUL40714.1"/>
    </source>
</evidence>
<evidence type="ECO:0000256" key="9">
    <source>
        <dbReference type="RuleBase" id="RU003738"/>
    </source>
</evidence>
<keyword evidence="3 6" id="KW-0663">Pyridoxal phosphate</keyword>
<comment type="pathway">
    <text evidence="6 9">Amino-acid biosynthesis; L-lysine biosynthesis via DAP pathway; L-lysine from DL-2,6-diaminopimelate: step 1/1.</text>
</comment>
<dbReference type="Pfam" id="PF02784">
    <property type="entry name" value="Orn_Arg_deC_N"/>
    <property type="match status" value="1"/>
</dbReference>
<dbReference type="GO" id="GO:0008836">
    <property type="term" value="F:diaminopimelate decarboxylase activity"/>
    <property type="evidence" value="ECO:0007669"/>
    <property type="project" value="UniProtKB-UniRule"/>
</dbReference>
<dbReference type="Gene3D" id="2.40.37.10">
    <property type="entry name" value="Lyase, Ornithine Decarboxylase, Chain A, domain 1"/>
    <property type="match status" value="1"/>
</dbReference>
<feature type="binding site" evidence="6">
    <location>
        <position position="358"/>
    </location>
    <ligand>
        <name>substrate</name>
    </ligand>
</feature>
<dbReference type="RefSeq" id="WP_067685867.1">
    <property type="nucleotide sequence ID" value="NZ_LLZH01000025.1"/>
</dbReference>
<proteinExistence type="inferred from homology"/>
<dbReference type="EMBL" id="LLZH01000025">
    <property type="protein sequence ID" value="KUL40714.1"/>
    <property type="molecule type" value="Genomic_DNA"/>
</dbReference>
<accession>A0A0X3V815</accession>
<evidence type="ECO:0000256" key="6">
    <source>
        <dbReference type="HAMAP-Rule" id="MF_02120"/>
    </source>
</evidence>
<dbReference type="PRINTS" id="PR01181">
    <property type="entry name" value="DAPDCRBXLASE"/>
</dbReference>
<dbReference type="AlphaFoldDB" id="A0A0X3V815"/>
<organism evidence="12 13">
    <name type="scientific">Actinoplanes awajinensis subsp. mycoplanecinus</name>
    <dbReference type="NCBI Taxonomy" id="135947"/>
    <lineage>
        <taxon>Bacteria</taxon>
        <taxon>Bacillati</taxon>
        <taxon>Actinomycetota</taxon>
        <taxon>Actinomycetes</taxon>
        <taxon>Micromonosporales</taxon>
        <taxon>Micromonosporaceae</taxon>
        <taxon>Actinoplanes</taxon>
    </lineage>
</organism>
<evidence type="ECO:0000256" key="3">
    <source>
        <dbReference type="ARBA" id="ARBA00022898"/>
    </source>
</evidence>
<protein>
    <recommendedName>
        <fullName evidence="6 7">Diaminopimelate decarboxylase</fullName>
        <shortName evidence="6">DAP decarboxylase</shortName>
        <shortName evidence="6">DAPDC</shortName>
        <ecNumber evidence="6 7">4.1.1.20</ecNumber>
    </recommendedName>
</protein>
<dbReference type="Proteomes" id="UP000053244">
    <property type="component" value="Unassembled WGS sequence"/>
</dbReference>
<dbReference type="PROSITE" id="PS00879">
    <property type="entry name" value="ODR_DC_2_2"/>
    <property type="match status" value="1"/>
</dbReference>
<dbReference type="GO" id="GO:0009089">
    <property type="term" value="P:lysine biosynthetic process via diaminopimelate"/>
    <property type="evidence" value="ECO:0007669"/>
    <property type="project" value="UniProtKB-UniRule"/>
</dbReference>
<dbReference type="HAMAP" id="MF_02120">
    <property type="entry name" value="LysA"/>
    <property type="match status" value="1"/>
</dbReference>
<feature type="modified residue" description="N6-(pyridoxal phosphate)lysine" evidence="6 8">
    <location>
        <position position="94"/>
    </location>
</feature>
<dbReference type="SUPFAM" id="SSF50621">
    <property type="entry name" value="Alanine racemase C-terminal domain-like"/>
    <property type="match status" value="1"/>
</dbReference>
<dbReference type="Gene3D" id="3.20.20.10">
    <property type="entry name" value="Alanine racemase"/>
    <property type="match status" value="1"/>
</dbReference>
<feature type="domain" description="Orn/DAP/Arg decarboxylase 2 C-terminal" evidence="10">
    <location>
        <begin position="326"/>
        <end position="417"/>
    </location>
</feature>
<sequence>MRAHEAGALHGDLGNRGPAWLRTPEDVNALMPELWPRTVTRDDAGPLVIGGVSVTELAADYGTPAYLLDEEDLRARCRDFAAAFAGADVYYAGKSFLCKAVVRIVEEEGLFLDVCSGGELAVALAAGFPPERLGFHGNNKSQSELRRALDAGVGRIIVDSFDEIARLSALSRELNKRPGVLVRVTVGVEAHTHEFIATAHEDQKFGFSLAGGAAFAACAQILDEGVLDLRGLHSHIGSQIFDTSGFEVAARRILELQAQVRDARGVELPELDLGGGFGIAYTTQDDPATPGDLAKRINKIVESECEMAALRVPHLSIEPGRAIVGPAVFTLYEVGTVKDVDGIRTYVSVDGGMSDNIRTALYDASYSATLANRSSTAEPMLARVVGKHCESGDIVVKDEFLPADVQPGDLVAVPGTGAYCRSMASNYNHVPRPPVVAVRDGAARVIVRRETEDDLLALDVG</sequence>
<dbReference type="InterPro" id="IPR022644">
    <property type="entry name" value="De-COase2_N"/>
</dbReference>
<comment type="function">
    <text evidence="6">Specifically catalyzes the decarboxylation of meso-diaminopimelate (meso-DAP) to L-lysine.</text>
</comment>
<evidence type="ECO:0000256" key="2">
    <source>
        <dbReference type="ARBA" id="ARBA00022793"/>
    </source>
</evidence>
<dbReference type="UniPathway" id="UPA00034">
    <property type="reaction ID" value="UER00027"/>
</dbReference>
<keyword evidence="2 6" id="KW-0210">Decarboxylase</keyword>
<dbReference type="CDD" id="cd06828">
    <property type="entry name" value="PLPDE_III_DapDC"/>
    <property type="match status" value="1"/>
</dbReference>
<evidence type="ECO:0000313" key="13">
    <source>
        <dbReference type="Proteomes" id="UP000053244"/>
    </source>
</evidence>
<evidence type="ECO:0000256" key="1">
    <source>
        <dbReference type="ARBA" id="ARBA00001933"/>
    </source>
</evidence>
<comment type="caution">
    <text evidence="12">The sequence shown here is derived from an EMBL/GenBank/DDBJ whole genome shotgun (WGS) entry which is preliminary data.</text>
</comment>
<dbReference type="InterPro" id="IPR022653">
    <property type="entry name" value="De-COase2_pyr-phos_BS"/>
</dbReference>
<keyword evidence="13" id="KW-1185">Reference proteome</keyword>
<dbReference type="PROSITE" id="PS00878">
    <property type="entry name" value="ODR_DC_2_1"/>
    <property type="match status" value="1"/>
</dbReference>
<dbReference type="InterPro" id="IPR000183">
    <property type="entry name" value="Orn/DAP/Arg_de-COase"/>
</dbReference>
<evidence type="ECO:0000256" key="8">
    <source>
        <dbReference type="PIRSR" id="PIRSR600183-50"/>
    </source>
</evidence>
<dbReference type="NCBIfam" id="TIGR01048">
    <property type="entry name" value="lysA"/>
    <property type="match status" value="1"/>
</dbReference>
<keyword evidence="6" id="KW-0028">Amino-acid biosynthesis</keyword>
<comment type="catalytic activity">
    <reaction evidence="6 9">
        <text>meso-2,6-diaminopimelate + H(+) = L-lysine + CO2</text>
        <dbReference type="Rhea" id="RHEA:15101"/>
        <dbReference type="ChEBI" id="CHEBI:15378"/>
        <dbReference type="ChEBI" id="CHEBI:16526"/>
        <dbReference type="ChEBI" id="CHEBI:32551"/>
        <dbReference type="ChEBI" id="CHEBI:57791"/>
        <dbReference type="EC" id="4.1.1.20"/>
    </reaction>
</comment>
<dbReference type="InterPro" id="IPR022657">
    <property type="entry name" value="De-COase2_CS"/>
</dbReference>
<dbReference type="PANTHER" id="PTHR43727:SF2">
    <property type="entry name" value="GROUP IV DECARBOXYLASE"/>
    <property type="match status" value="1"/>
</dbReference>
<dbReference type="OrthoDB" id="9802241at2"/>
<name>A0A0X3V815_9ACTN</name>
<feature type="active site" description="Proton donor" evidence="8">
    <location>
        <position position="389"/>
    </location>
</feature>
<feature type="binding site" evidence="6">
    <location>
        <position position="419"/>
    </location>
    <ligand>
        <name>pyridoxal 5'-phosphate</name>
        <dbReference type="ChEBI" id="CHEBI:597326"/>
    </ligand>
</feature>
<comment type="subunit">
    <text evidence="6">Homodimer.</text>
</comment>
<keyword evidence="4 6" id="KW-0457">Lysine biosynthesis</keyword>
<dbReference type="InterPro" id="IPR022643">
    <property type="entry name" value="De-COase2_C"/>
</dbReference>
<dbReference type="Pfam" id="PF00278">
    <property type="entry name" value="Orn_DAP_Arg_deC"/>
    <property type="match status" value="1"/>
</dbReference>
<dbReference type="InterPro" id="IPR029066">
    <property type="entry name" value="PLP-binding_barrel"/>
</dbReference>
<comment type="similarity">
    <text evidence="6">Belongs to the Orn/Lys/Arg decarboxylase class-II family. LysA subfamily.</text>
</comment>
<dbReference type="PANTHER" id="PTHR43727">
    <property type="entry name" value="DIAMINOPIMELATE DECARBOXYLASE"/>
    <property type="match status" value="1"/>
</dbReference>
<reference evidence="12 13" key="1">
    <citation type="submission" date="2015-10" db="EMBL/GenBank/DDBJ databases">
        <authorList>
            <person name="Gilbert D.G."/>
        </authorList>
    </citation>
    <scope>NUCLEOTIDE SEQUENCE [LARGE SCALE GENOMIC DNA]</scope>
    <source>
        <strain evidence="12 13">NRRL B-16712</strain>
    </source>
</reference>
<feature type="binding site" evidence="6">
    <location>
        <position position="321"/>
    </location>
    <ligand>
        <name>substrate</name>
    </ligand>
</feature>
<gene>
    <name evidence="6" type="primary">lysA</name>
    <name evidence="12" type="ORF">ADL15_06935</name>
</gene>
<evidence type="ECO:0000256" key="5">
    <source>
        <dbReference type="ARBA" id="ARBA00023239"/>
    </source>
</evidence>
<evidence type="ECO:0000256" key="4">
    <source>
        <dbReference type="ARBA" id="ARBA00023154"/>
    </source>
</evidence>
<feature type="binding site" evidence="6">
    <location>
        <position position="276"/>
    </location>
    <ligand>
        <name>pyridoxal 5'-phosphate</name>
        <dbReference type="ChEBI" id="CHEBI:597326"/>
    </ligand>
</feature>
<feature type="binding site" evidence="6">
    <location>
        <position position="419"/>
    </location>
    <ligand>
        <name>substrate</name>
    </ligand>
</feature>
<dbReference type="FunFam" id="3.20.20.10:FF:000003">
    <property type="entry name" value="Diaminopimelate decarboxylase"/>
    <property type="match status" value="1"/>
</dbReference>
<feature type="binding site" evidence="6">
    <location>
        <begin position="318"/>
        <end position="321"/>
    </location>
    <ligand>
        <name>pyridoxal 5'-phosphate</name>
        <dbReference type="ChEBI" id="CHEBI:597326"/>
    </ligand>
</feature>
<dbReference type="SUPFAM" id="SSF51419">
    <property type="entry name" value="PLP-binding barrel"/>
    <property type="match status" value="1"/>
</dbReference>
<keyword evidence="5 6" id="KW-0456">Lyase</keyword>
<feature type="domain" description="Orn/DAP/Arg decarboxylase 2 N-terminal" evidence="11">
    <location>
        <begin position="72"/>
        <end position="324"/>
    </location>
</feature>
<evidence type="ECO:0000256" key="7">
    <source>
        <dbReference type="NCBIfam" id="TIGR01048"/>
    </source>
</evidence>
<evidence type="ECO:0000259" key="11">
    <source>
        <dbReference type="Pfam" id="PF02784"/>
    </source>
</evidence>
<feature type="binding site" evidence="6">
    <location>
        <position position="362"/>
    </location>
    <ligand>
        <name>substrate</name>
    </ligand>
</feature>
<dbReference type="PRINTS" id="PR01179">
    <property type="entry name" value="ODADCRBXLASE"/>
</dbReference>
<dbReference type="EC" id="4.1.1.20" evidence="6 7"/>
<dbReference type="InterPro" id="IPR009006">
    <property type="entry name" value="Ala_racemase/Decarboxylase_C"/>
</dbReference>
<comment type="cofactor">
    <cofactor evidence="1 6 8 9">
        <name>pyridoxal 5'-phosphate</name>
        <dbReference type="ChEBI" id="CHEBI:597326"/>
    </cofactor>
</comment>